<dbReference type="Proteomes" id="UP000515154">
    <property type="component" value="Linkage group LG23"/>
</dbReference>
<dbReference type="InterPro" id="IPR025476">
    <property type="entry name" value="Helitron_helicase-like"/>
</dbReference>
<reference evidence="5" key="1">
    <citation type="submission" date="2025-08" db="UniProtKB">
        <authorList>
            <consortium name="RefSeq"/>
        </authorList>
    </citation>
    <scope>IDENTIFICATION</scope>
</reference>
<organism evidence="4 5">
    <name type="scientific">Octopus sinensis</name>
    <name type="common">East Asian common octopus</name>
    <dbReference type="NCBI Taxonomy" id="2607531"/>
    <lineage>
        <taxon>Eukaryota</taxon>
        <taxon>Metazoa</taxon>
        <taxon>Spiralia</taxon>
        <taxon>Lophotrochozoa</taxon>
        <taxon>Mollusca</taxon>
        <taxon>Cephalopoda</taxon>
        <taxon>Coleoidea</taxon>
        <taxon>Octopodiformes</taxon>
        <taxon>Octopoda</taxon>
        <taxon>Incirrata</taxon>
        <taxon>Octopodidae</taxon>
        <taxon>Octopus</taxon>
    </lineage>
</organism>
<gene>
    <name evidence="5" type="primary">LOC115223711</name>
</gene>
<keyword evidence="4" id="KW-1185">Reference proteome</keyword>
<dbReference type="Pfam" id="PF14214">
    <property type="entry name" value="Helitron_like_N"/>
    <property type="match status" value="1"/>
</dbReference>
<dbReference type="PANTHER" id="PTHR45786:SF74">
    <property type="entry name" value="ATP-DEPENDENT DNA HELICASE"/>
    <property type="match status" value="1"/>
</dbReference>
<dbReference type="PANTHER" id="PTHR45786">
    <property type="entry name" value="DNA BINDING PROTEIN-LIKE"/>
    <property type="match status" value="1"/>
</dbReference>
<feature type="domain" description="Helitron helicase-like" evidence="2">
    <location>
        <begin position="445"/>
        <end position="606"/>
    </location>
</feature>
<proteinExistence type="predicted"/>
<dbReference type="KEGG" id="osn:115223711"/>
<dbReference type="Pfam" id="PF21107">
    <property type="entry name" value="STPRs"/>
    <property type="match status" value="1"/>
</dbReference>
<evidence type="ECO:0000259" key="3">
    <source>
        <dbReference type="Pfam" id="PF21107"/>
    </source>
</evidence>
<evidence type="ECO:0000256" key="1">
    <source>
        <dbReference type="SAM" id="MobiDB-lite"/>
    </source>
</evidence>
<feature type="compositionally biased region" description="Low complexity" evidence="1">
    <location>
        <begin position="100"/>
        <end position="113"/>
    </location>
</feature>
<evidence type="ECO:0000313" key="5">
    <source>
        <dbReference type="RefSeq" id="XP_029650246.1"/>
    </source>
</evidence>
<evidence type="ECO:0000313" key="4">
    <source>
        <dbReference type="Proteomes" id="UP000515154"/>
    </source>
</evidence>
<feature type="region of interest" description="Disordered" evidence="1">
    <location>
        <begin position="64"/>
        <end position="144"/>
    </location>
</feature>
<accession>A0A6P7TML6</accession>
<sequence length="630" mass="71971">MPPKKRSRLGRHTAAAVAQKAIIANESSDKNAFRLSQSTLRSAQSRAAENLQQRNACRAKMASYDAASRASEGPETRSKRMAIKASAVAAQRASEDPQQRATRLATNAAANAASTFSTHSHDSDQQRSIFQRNSRRREATRGLTSPNSPYWHLRAFKYEPNFNYSMHADINIGEMCFNCQFCNAKKWAGEPPAMCCLNGKVSLPPLRELPDPLKELLTGSTSRSSKFLQLIRKYNCAFQMTSFRANVVRETGWMPTFKVQGKVYQLIGSLQPLQNCKPSFLQIYFITNYNRQLDLRFGVIPQPANIDADNFDRDVLLSLQNMLHDHNSYIRSFKYALETAPSPTFTIVIDADERPSGAHARRYNAPSCNEVAIVLHGEQHKQRDIVLQSRDSGLQRINETHRSYDALQYPLLFPYGEAGYHFGIPHHKPNEPSAATSKTVSCMAFYSYHFMTRHNDFNPLHRSRELFHQFAVDMAAKMESERLCFIKLNQKQLRSDSYIHLRDGIRNDTDARNIGKMCILPSTYTGGPRYMHERTQDAMTYFRHYGRPDLFITFTCNPKWVGVTRELLPGQQYCHRHDIIARVFRQKLAMLIHLIKKGRFLGLLTATFILLSGRKESCHTRTFCFGWSTK</sequence>
<dbReference type="AlphaFoldDB" id="A0A6P7TML6"/>
<name>A0A6P7TML6_9MOLL</name>
<evidence type="ECO:0000259" key="2">
    <source>
        <dbReference type="Pfam" id="PF14214"/>
    </source>
</evidence>
<dbReference type="InterPro" id="IPR048998">
    <property type="entry name" value="STPR"/>
</dbReference>
<feature type="domain" description="STPR" evidence="3">
    <location>
        <begin position="8"/>
        <end position="80"/>
    </location>
</feature>
<dbReference type="RefSeq" id="XP_029650246.1">
    <property type="nucleotide sequence ID" value="XM_029794386.1"/>
</dbReference>
<protein>
    <submittedName>
        <fullName evidence="5">Uncharacterized protein LOC115223711</fullName>
    </submittedName>
</protein>